<keyword evidence="6" id="KW-0808">Transferase</keyword>
<feature type="domain" description="Ketosynthase family 3 (KS3)" evidence="8">
    <location>
        <begin position="4"/>
        <end position="427"/>
    </location>
</feature>
<dbReference type="Pfam" id="PF02801">
    <property type="entry name" value="Ketoacyl-synt_C"/>
    <property type="match status" value="1"/>
</dbReference>
<dbReference type="SMART" id="SM00827">
    <property type="entry name" value="PKS_AT"/>
    <property type="match status" value="1"/>
</dbReference>
<evidence type="ECO:0000256" key="1">
    <source>
        <dbReference type="ARBA" id="ARBA00001957"/>
    </source>
</evidence>
<dbReference type="Gene3D" id="3.30.70.250">
    <property type="entry name" value="Malonyl-CoA ACP transacylase, ACP-binding"/>
    <property type="match status" value="1"/>
</dbReference>
<dbReference type="Pfam" id="PF00668">
    <property type="entry name" value="Condensation"/>
    <property type="match status" value="1"/>
</dbReference>
<dbReference type="PROSITE" id="PS00012">
    <property type="entry name" value="PHOSPHOPANTETHEINE"/>
    <property type="match status" value="1"/>
</dbReference>
<gene>
    <name evidence="9" type="ORF">Xkoz_00817</name>
</gene>
<dbReference type="Gene3D" id="3.40.47.10">
    <property type="match status" value="1"/>
</dbReference>
<evidence type="ECO:0000256" key="5">
    <source>
        <dbReference type="ARBA" id="ARBA00022553"/>
    </source>
</evidence>
<dbReference type="Pfam" id="PF00109">
    <property type="entry name" value="ketoacyl-synt"/>
    <property type="match status" value="1"/>
</dbReference>
<dbReference type="InterPro" id="IPR006162">
    <property type="entry name" value="Ppantetheine_attach_site"/>
</dbReference>
<dbReference type="Proteomes" id="UP000221101">
    <property type="component" value="Unassembled WGS sequence"/>
</dbReference>
<dbReference type="InterPro" id="IPR020841">
    <property type="entry name" value="PKS_Beta-ketoAc_synthase_dom"/>
</dbReference>
<reference evidence="9 10" key="1">
    <citation type="journal article" date="2017" name="Nat. Microbiol.">
        <title>Natural product diversity associated with the nematode symbionts Photorhabdus and Xenorhabdus.</title>
        <authorList>
            <person name="Tobias N.J."/>
            <person name="Wolff H."/>
            <person name="Djahanschiri B."/>
            <person name="Grundmann F."/>
            <person name="Kronenwerth M."/>
            <person name="Shi Y.M."/>
            <person name="Simonyi S."/>
            <person name="Grun P."/>
            <person name="Shapiro-Ilan D."/>
            <person name="Pidot S.J."/>
            <person name="Stinear T.P."/>
            <person name="Ebersberger I."/>
            <person name="Bode H.B."/>
        </authorList>
    </citation>
    <scope>NUCLEOTIDE SEQUENCE [LARGE SCALE GENOMIC DNA]</scope>
    <source>
        <strain evidence="9 10">DSM 17907</strain>
    </source>
</reference>
<keyword evidence="5" id="KW-0597">Phosphoprotein</keyword>
<dbReference type="InterPro" id="IPR023213">
    <property type="entry name" value="CAT-like_dom_sf"/>
</dbReference>
<dbReference type="PROSITE" id="PS52004">
    <property type="entry name" value="KS3_2"/>
    <property type="match status" value="1"/>
</dbReference>
<dbReference type="InterPro" id="IPR036291">
    <property type="entry name" value="NAD(P)-bd_dom_sf"/>
</dbReference>
<dbReference type="Pfam" id="PF16197">
    <property type="entry name" value="KAsynt_C_assoc"/>
    <property type="match status" value="1"/>
</dbReference>
<dbReference type="Pfam" id="PF00550">
    <property type="entry name" value="PP-binding"/>
    <property type="match status" value="1"/>
</dbReference>
<organism evidence="9 10">
    <name type="scientific">Xenorhabdus kozodoii</name>
    <dbReference type="NCBI Taxonomy" id="351676"/>
    <lineage>
        <taxon>Bacteria</taxon>
        <taxon>Pseudomonadati</taxon>
        <taxon>Pseudomonadota</taxon>
        <taxon>Gammaproteobacteria</taxon>
        <taxon>Enterobacterales</taxon>
        <taxon>Morganellaceae</taxon>
        <taxon>Xenorhabdus</taxon>
    </lineage>
</organism>
<sequence length="1928" mass="217337">MTNSFDIAIVGMACNFPDATTPQMFWQNLISGKESIKKFTYEELIKNGYSKEEINDPNFVPAKAILNDYKSFDNNVFGYLKDEVDKMDPQCRLLHECCWHALEDAAYIPGNNKDRIGLFAGASINLPWISNQLKQKLTPAEIFDAVNWSLPESIITRIAYRLGLNGPVMSVHTACSTSLVAIHTACQSILSGDCDLALAGGVSISLPQESGYTYQRGMIRSADGHCRPFDAHSNGTVGGNGVGILLLKLLDRALEDNDQIHAVIKGSSVNNDGQRKVGFTAPSIEGQAEVIASAHMLAGVEPGDISYIECHGTATEIGDPIEVTALARVFQNSHHVCWLGAVKSNIGHLDEAAGVAGVIKTIMSLKNKQLAPTLHYNKPNDKLHLDETPFKVVASPMDWTVPVGKKRMAGVSSFGIGGTNAHIVIAEADQQEEVQEKVQDNGQPNVFLISAETPTALQNNQQNLLNALKGSNPYRLNDIAYVLQEGRKHHRYRKAFVGSTYQELCSALERETTNPVKAKDSEQNIVFMFPGQGAQYSNMALSLYENHVLFRSIVDSCLLLASEYLGESLQDKWFNYGDGDFLSETQYAQPAIFIIEYALAKCLIDIDIKPSMLIGYSFGELVAATIADVFTLEDALKFVVRRGQLMQSLPTGAMLSIPLPASEVLPLCPDHIVIAIDNKDSCVVSSDEQSIEEFSQVLKKKRILTTPIKSKHAAHSPAMTKIKEELLQILSGFTLNAPKTAIMSSVTGKILSAGDVKSIHYWAEQAERTVCFVQGMENILNTSNHYVLIEVGVGRDLVNLIRRYTTPESSQSIIQLLPEDNKANSHPYLFWAGLGKIWQQGVKIQWSKIRTSPDCKRISLPGYAFDRSTYWPENANFLHLFSGNESIETSQTPITKNENISDWFYQSVWQQDLLRNLKQEKNVKTVLLFKLGDNSEQSTLYEQALANHYHKVIQVSLGQQCKLEIGAPSSIRGLNSEDHANLFKFLNNNQISIEDIIIDCTGVNLAVNEQLASVLYLLKSHRAFCNINHLKNITLLIQNAREVCNEPDIDPNAAAMLAISTIIRQEFHEISCRAIDVGHVDDCSAEMLIREIEEGGNKTVIYRNNRRWTEAFLPSIPFVKDETSRLKKEGVYLLIGGRGFIGHTFSQYLATEYNANLVISSRAKHEHDQKWQSVTDAAKNLEFVQVDASDHDAMKKLIRDLVAKYGRIDGVFYLAGLSDDASFRSISETEIGYIDSHLVPKQKGITVLEQVLEPVDYDFCLIVSSLAPILGGVGFFAYAAASAYLDSFVLRHNRRNRKTWELINWDGWELAEKEKINAGVGSSLSHLLVTRSEGIALLEKVLNYREKQAIVISTADINARIAQWSAPAIHDNETAIQHGHYAKRPDLDSEYVLPKSDIEKKLASIWQDFLGIEPIGLKDDFFELGGNSLKAITLLSRVHKNCKIDVSLTHFFKNPTIEDIVILSASQAESEYQMILPAEAQETYPLSSGQRRLYLQQIMDKNSVAYNETAAFNIVGKLDRDKFNKTLQLLFKRQDSLRASFILYDGEPRQKYHDDIEINVEYLKLDSSNMSDDEVKIKVNSLIKPFKLDEPPLIRVTLIEVREGHYIFFLDLHHIISDGLSQDIFVRDFLELYQDKELKPLEIQYKDYTVWQQRMVNDSRILKQKAFWLSTLKDVPELKLPIDYARTNEVGNIGGRIDFVIDKALSDQLDELAECENITKFMLFISSYALLMKDISGQDEFAVGTPILGRPQNELQDIIGMFVNLLPIVFECNGELPFKHFVKRVAERTIASFENADFQFENMVKELNIKPRLNRTPIFDTVFSYMNIGMADFVLPEVKFSRYDLHQENTRFDITFFVKENYSGYEFNIEYKKNLFKEETMEYFKYRYITLLNNIIAYPDKDIKFILNANNENHHDEVTESDFLDFNF</sequence>
<evidence type="ECO:0000313" key="10">
    <source>
        <dbReference type="Proteomes" id="UP000221101"/>
    </source>
</evidence>
<evidence type="ECO:0000256" key="4">
    <source>
        <dbReference type="ARBA" id="ARBA00022450"/>
    </source>
</evidence>
<dbReference type="PANTHER" id="PTHR43775">
    <property type="entry name" value="FATTY ACID SYNTHASE"/>
    <property type="match status" value="1"/>
</dbReference>
<comment type="pathway">
    <text evidence="2">Lipid metabolism; fatty acid biosynthesis.</text>
</comment>
<dbReference type="GO" id="GO:0004315">
    <property type="term" value="F:3-oxoacyl-[acyl-carrier-protein] synthase activity"/>
    <property type="evidence" value="ECO:0007669"/>
    <property type="project" value="InterPro"/>
</dbReference>
<dbReference type="InterPro" id="IPR014030">
    <property type="entry name" value="Ketoacyl_synth_N"/>
</dbReference>
<dbReference type="SUPFAM" id="SSF51735">
    <property type="entry name" value="NAD(P)-binding Rossmann-fold domains"/>
    <property type="match status" value="2"/>
</dbReference>
<protein>
    <submittedName>
        <fullName evidence="9">Phenolpthiocerol synthesis type-I polyketide synthase PpsE</fullName>
    </submittedName>
</protein>
<dbReference type="InterPro" id="IPR001227">
    <property type="entry name" value="Ac_transferase_dom_sf"/>
</dbReference>
<evidence type="ECO:0000256" key="3">
    <source>
        <dbReference type="ARBA" id="ARBA00006484"/>
    </source>
</evidence>
<dbReference type="Gene3D" id="1.10.1200.10">
    <property type="entry name" value="ACP-like"/>
    <property type="match status" value="1"/>
</dbReference>
<evidence type="ECO:0000313" key="9">
    <source>
        <dbReference type="EMBL" id="PHM74573.1"/>
    </source>
</evidence>
<accession>A0A2D0LG24</accession>
<comment type="caution">
    <text evidence="9">The sequence shown here is derived from an EMBL/GenBank/DDBJ whole genome shotgun (WGS) entry which is preliminary data.</text>
</comment>
<dbReference type="CDD" id="cd00833">
    <property type="entry name" value="PKS"/>
    <property type="match status" value="1"/>
</dbReference>
<dbReference type="InterPro" id="IPR032821">
    <property type="entry name" value="PKS_assoc"/>
</dbReference>
<dbReference type="Pfam" id="PF00698">
    <property type="entry name" value="Acyl_transf_1"/>
    <property type="match status" value="1"/>
</dbReference>
<dbReference type="PROSITE" id="PS00606">
    <property type="entry name" value="KS3_1"/>
    <property type="match status" value="1"/>
</dbReference>
<dbReference type="OrthoDB" id="6437095at2"/>
<dbReference type="SUPFAM" id="SSF52777">
    <property type="entry name" value="CoA-dependent acyltransferases"/>
    <property type="match status" value="2"/>
</dbReference>
<dbReference type="SUPFAM" id="SSF53901">
    <property type="entry name" value="Thiolase-like"/>
    <property type="match status" value="1"/>
</dbReference>
<evidence type="ECO:0000259" key="8">
    <source>
        <dbReference type="PROSITE" id="PS52004"/>
    </source>
</evidence>
<dbReference type="InterPro" id="IPR018201">
    <property type="entry name" value="Ketoacyl_synth_AS"/>
</dbReference>
<name>A0A2D0LG24_9GAMM</name>
<dbReference type="InterPro" id="IPR014043">
    <property type="entry name" value="Acyl_transferase_dom"/>
</dbReference>
<dbReference type="PANTHER" id="PTHR43775:SF51">
    <property type="entry name" value="INACTIVE PHENOLPHTHIOCEROL SYNTHESIS POLYKETIDE SYNTHASE TYPE I PKS1-RELATED"/>
    <property type="match status" value="1"/>
</dbReference>
<dbReference type="SMART" id="SM00822">
    <property type="entry name" value="PKS_KR"/>
    <property type="match status" value="1"/>
</dbReference>
<comment type="cofactor">
    <cofactor evidence="1">
        <name>pantetheine 4'-phosphate</name>
        <dbReference type="ChEBI" id="CHEBI:47942"/>
    </cofactor>
</comment>
<evidence type="ECO:0000259" key="7">
    <source>
        <dbReference type="PROSITE" id="PS50075"/>
    </source>
</evidence>
<dbReference type="InterPro" id="IPR016035">
    <property type="entry name" value="Acyl_Trfase/lysoPLipase"/>
</dbReference>
<dbReference type="GO" id="GO:0004312">
    <property type="term" value="F:fatty acid synthase activity"/>
    <property type="evidence" value="ECO:0007669"/>
    <property type="project" value="TreeGrafter"/>
</dbReference>
<dbReference type="PROSITE" id="PS50075">
    <property type="entry name" value="CARRIER"/>
    <property type="match status" value="1"/>
</dbReference>
<dbReference type="InterPro" id="IPR050091">
    <property type="entry name" value="PKS_NRPS_Biosynth_Enz"/>
</dbReference>
<dbReference type="Gene3D" id="3.30.70.3290">
    <property type="match status" value="1"/>
</dbReference>
<dbReference type="InterPro" id="IPR014031">
    <property type="entry name" value="Ketoacyl_synth_C"/>
</dbReference>
<dbReference type="RefSeq" id="WP_099140875.1">
    <property type="nucleotide sequence ID" value="NZ_CAWNOR010000075.1"/>
</dbReference>
<dbReference type="EMBL" id="NJCX01000004">
    <property type="protein sequence ID" value="PHM74573.1"/>
    <property type="molecule type" value="Genomic_DNA"/>
</dbReference>
<proteinExistence type="inferred from homology"/>
<evidence type="ECO:0000256" key="6">
    <source>
        <dbReference type="ARBA" id="ARBA00022679"/>
    </source>
</evidence>
<dbReference type="Gene3D" id="3.40.50.720">
    <property type="entry name" value="NAD(P)-binding Rossmann-like Domain"/>
    <property type="match status" value="1"/>
</dbReference>
<dbReference type="InterPro" id="IPR001242">
    <property type="entry name" value="Condensation_dom"/>
</dbReference>
<keyword evidence="4" id="KW-0596">Phosphopantetheine</keyword>
<keyword evidence="10" id="KW-1185">Reference proteome</keyword>
<dbReference type="InterPro" id="IPR009081">
    <property type="entry name" value="PP-bd_ACP"/>
</dbReference>
<dbReference type="InterPro" id="IPR016039">
    <property type="entry name" value="Thiolase-like"/>
</dbReference>
<dbReference type="Pfam" id="PF08659">
    <property type="entry name" value="KR"/>
    <property type="match status" value="1"/>
</dbReference>
<dbReference type="GO" id="GO:0006633">
    <property type="term" value="P:fatty acid biosynthetic process"/>
    <property type="evidence" value="ECO:0007669"/>
    <property type="project" value="UniProtKB-UniPathway"/>
</dbReference>
<dbReference type="Gene3D" id="3.30.559.30">
    <property type="entry name" value="Nonribosomal peptide synthetase, condensation domain"/>
    <property type="match status" value="1"/>
</dbReference>
<dbReference type="InterPro" id="IPR013968">
    <property type="entry name" value="PKS_KR"/>
</dbReference>
<evidence type="ECO:0000256" key="2">
    <source>
        <dbReference type="ARBA" id="ARBA00005194"/>
    </source>
</evidence>
<dbReference type="Gene3D" id="3.40.366.10">
    <property type="entry name" value="Malonyl-Coenzyme A Acyl Carrier Protein, domain 2"/>
    <property type="match status" value="1"/>
</dbReference>
<feature type="domain" description="Carrier" evidence="7">
    <location>
        <begin position="1393"/>
        <end position="1468"/>
    </location>
</feature>
<dbReference type="UniPathway" id="UPA00094"/>
<dbReference type="SUPFAM" id="SSF52151">
    <property type="entry name" value="FabD/lysophospholipase-like"/>
    <property type="match status" value="1"/>
</dbReference>
<dbReference type="InterPro" id="IPR057326">
    <property type="entry name" value="KR_dom"/>
</dbReference>
<dbReference type="Gene3D" id="3.30.559.10">
    <property type="entry name" value="Chloramphenicol acetyltransferase-like domain"/>
    <property type="match status" value="1"/>
</dbReference>
<comment type="similarity">
    <text evidence="3">Belongs to the short-chain dehydrogenases/reductases (SDR) family.</text>
</comment>
<dbReference type="FunFam" id="1.10.1200.10:FF:000005">
    <property type="entry name" value="Nonribosomal peptide synthetase 1"/>
    <property type="match status" value="1"/>
</dbReference>
<dbReference type="SUPFAM" id="SSF47336">
    <property type="entry name" value="ACP-like"/>
    <property type="match status" value="1"/>
</dbReference>
<dbReference type="CDD" id="cd19531">
    <property type="entry name" value="LCL_NRPS-like"/>
    <property type="match status" value="1"/>
</dbReference>
<dbReference type="SMART" id="SM00825">
    <property type="entry name" value="PKS_KS"/>
    <property type="match status" value="1"/>
</dbReference>
<dbReference type="InterPro" id="IPR036736">
    <property type="entry name" value="ACP-like_sf"/>
</dbReference>